<evidence type="ECO:0008006" key="3">
    <source>
        <dbReference type="Google" id="ProtNLM"/>
    </source>
</evidence>
<accession>A0A1G5ECU3</accession>
<dbReference type="PANTHER" id="PTHR13158">
    <property type="match status" value="1"/>
</dbReference>
<dbReference type="InterPro" id="IPR016064">
    <property type="entry name" value="NAD/diacylglycerol_kinase_sf"/>
</dbReference>
<reference evidence="2" key="1">
    <citation type="submission" date="2016-10" db="EMBL/GenBank/DDBJ databases">
        <authorList>
            <person name="Varghese N."/>
            <person name="Submissions S."/>
        </authorList>
    </citation>
    <scope>NUCLEOTIDE SEQUENCE [LARGE SCALE GENOMIC DNA]</scope>
    <source>
        <strain evidence="2">BL9</strain>
    </source>
</reference>
<dbReference type="SUPFAM" id="SSF111331">
    <property type="entry name" value="NAD kinase/diacylglycerol kinase-like"/>
    <property type="match status" value="1"/>
</dbReference>
<gene>
    <name evidence="1" type="ORF">SAMN05720606_103249</name>
</gene>
<dbReference type="Proteomes" id="UP000198538">
    <property type="component" value="Unassembled WGS sequence"/>
</dbReference>
<dbReference type="GO" id="GO:0003951">
    <property type="term" value="F:NAD+ kinase activity"/>
    <property type="evidence" value="ECO:0007669"/>
    <property type="project" value="InterPro"/>
</dbReference>
<dbReference type="PANTHER" id="PTHR13158:SF5">
    <property type="entry name" value="NAD KINASE 2, MITOCHONDRIAL"/>
    <property type="match status" value="1"/>
</dbReference>
<proteinExistence type="predicted"/>
<evidence type="ECO:0000313" key="2">
    <source>
        <dbReference type="Proteomes" id="UP000198538"/>
    </source>
</evidence>
<sequence>MVKINEPMSEHKLILVKRRTRLEELIVRYNTVQQAQFYIERLGADFSDYVEEDRRYKQSIQLAQQQLSQLGRVQMIDREHVPNFIFGEQDIVVVVGQDGLVANTLKYVTEQPLIGVNPDPMRWDGVLLPFTVEDLSFIVPDVIRRQRSLKEVTLAKVELNDGQVLYGVNDLFIGRKTHVSARYEVRLGASTENQSSSGIIVSTGMGSTGWFKSVLAGASGIVRSAAWQHVSRGEHQQLTSDERSVDLRGTASEGGLNKNEFSWDSPYLYFTVREPFPSRTTAANLVFGQIRAKQPLHIVSQMPEDGVIFSDGVEQDFLEFNSGVHATIGLAEKRGQLVI</sequence>
<dbReference type="EMBL" id="FMVM01000003">
    <property type="protein sequence ID" value="SCY24824.1"/>
    <property type="molecule type" value="Genomic_DNA"/>
</dbReference>
<organism evidence="1 2">
    <name type="scientific">Paenibacillus polysaccharolyticus</name>
    <dbReference type="NCBI Taxonomy" id="582692"/>
    <lineage>
        <taxon>Bacteria</taxon>
        <taxon>Bacillati</taxon>
        <taxon>Bacillota</taxon>
        <taxon>Bacilli</taxon>
        <taxon>Bacillales</taxon>
        <taxon>Paenibacillaceae</taxon>
        <taxon>Paenibacillus</taxon>
    </lineage>
</organism>
<dbReference type="AlphaFoldDB" id="A0A1G5ECU3"/>
<dbReference type="GO" id="GO:0019674">
    <property type="term" value="P:NAD+ metabolic process"/>
    <property type="evidence" value="ECO:0007669"/>
    <property type="project" value="InterPro"/>
</dbReference>
<keyword evidence="2" id="KW-1185">Reference proteome</keyword>
<dbReference type="Gene3D" id="2.60.200.30">
    <property type="entry name" value="Probable inorganic polyphosphate/atp-NAD kinase, domain 2"/>
    <property type="match status" value="1"/>
</dbReference>
<dbReference type="STRING" id="582692.SAMN05720606_103249"/>
<protein>
    <recommendedName>
        <fullName evidence="3">Sugar kinase</fullName>
    </recommendedName>
</protein>
<dbReference type="InterPro" id="IPR017437">
    <property type="entry name" value="ATP-NAD_kinase_PpnK-typ_C"/>
</dbReference>
<name>A0A1G5ECU3_9BACL</name>
<dbReference type="RefSeq" id="WP_420848905.1">
    <property type="nucleotide sequence ID" value="NZ_FMVM01000003.1"/>
</dbReference>
<evidence type="ECO:0000313" key="1">
    <source>
        <dbReference type="EMBL" id="SCY24824.1"/>
    </source>
</evidence>